<evidence type="ECO:0000313" key="8">
    <source>
        <dbReference type="EMBL" id="TLD99416.1"/>
    </source>
</evidence>
<keyword evidence="3" id="KW-0288">FMN</keyword>
<name>A0A099TWS0_9HELI</name>
<evidence type="ECO:0000313" key="7">
    <source>
        <dbReference type="EMBL" id="STQ85497.1"/>
    </source>
</evidence>
<evidence type="ECO:0000259" key="6">
    <source>
        <dbReference type="Pfam" id="PF00724"/>
    </source>
</evidence>
<comment type="cofactor">
    <cofactor evidence="1">
        <name>FMN</name>
        <dbReference type="ChEBI" id="CHEBI:58210"/>
    </cofactor>
</comment>
<dbReference type="RefSeq" id="WP_034559555.1">
    <property type="nucleotide sequence ID" value="NZ_FZML01000001.1"/>
</dbReference>
<dbReference type="EMBL" id="JRPD02000018">
    <property type="protein sequence ID" value="TLD99416.1"/>
    <property type="molecule type" value="Genomic_DNA"/>
</dbReference>
<feature type="domain" description="NADH:flavin oxidoreductase/NADH oxidase N-terminal" evidence="6">
    <location>
        <begin position="6"/>
        <end position="331"/>
    </location>
</feature>
<keyword evidence="10" id="KW-1185">Reference proteome</keyword>
<evidence type="ECO:0000256" key="2">
    <source>
        <dbReference type="ARBA" id="ARBA00022630"/>
    </source>
</evidence>
<dbReference type="SUPFAM" id="SSF51395">
    <property type="entry name" value="FMN-linked oxidoreductases"/>
    <property type="match status" value="1"/>
</dbReference>
<dbReference type="InterPro" id="IPR013785">
    <property type="entry name" value="Aldolase_TIM"/>
</dbReference>
<dbReference type="InterPro" id="IPR044152">
    <property type="entry name" value="YqjM-like"/>
</dbReference>
<keyword evidence="4" id="KW-0521">NADP</keyword>
<dbReference type="GO" id="GO:0010181">
    <property type="term" value="F:FMN binding"/>
    <property type="evidence" value="ECO:0007669"/>
    <property type="project" value="InterPro"/>
</dbReference>
<dbReference type="Gene3D" id="3.20.20.70">
    <property type="entry name" value="Aldolase class I"/>
    <property type="match status" value="1"/>
</dbReference>
<evidence type="ECO:0000313" key="10">
    <source>
        <dbReference type="Proteomes" id="UP000255139"/>
    </source>
</evidence>
<dbReference type="InterPro" id="IPR001155">
    <property type="entry name" value="OxRdtase_FMN_N"/>
</dbReference>
<dbReference type="EMBL" id="UGJE01000002">
    <property type="protein sequence ID" value="STQ85497.1"/>
    <property type="molecule type" value="Genomic_DNA"/>
</dbReference>
<keyword evidence="2" id="KW-0285">Flavoprotein</keyword>
<dbReference type="Pfam" id="PF00724">
    <property type="entry name" value="Oxidored_FMN"/>
    <property type="match status" value="1"/>
</dbReference>
<evidence type="ECO:0000313" key="9">
    <source>
        <dbReference type="Proteomes" id="UP000029922"/>
    </source>
</evidence>
<dbReference type="Proteomes" id="UP000255139">
    <property type="component" value="Unassembled WGS sequence"/>
</dbReference>
<evidence type="ECO:0000256" key="1">
    <source>
        <dbReference type="ARBA" id="ARBA00001917"/>
    </source>
</evidence>
<gene>
    <name evidence="7" type="primary">namA</name>
    <name evidence="8" type="ORF">LS73_007435</name>
    <name evidence="7" type="ORF">NCTC12714_00282</name>
</gene>
<dbReference type="OrthoDB" id="9784632at2"/>
<protein>
    <submittedName>
        <fullName evidence="7">NADH:flavin oxidoreductase/NADH oxidase</fullName>
        <ecNumber evidence="7">1.6.99.1</ecNumber>
    </submittedName>
    <submittedName>
        <fullName evidence="8">NADPH dehydrogenase</fullName>
    </submittedName>
</protein>
<dbReference type="AlphaFoldDB" id="A0A099TWS0"/>
<proteinExistence type="predicted"/>
<dbReference type="PANTHER" id="PTHR43303:SF4">
    <property type="entry name" value="NADPH DEHYDROGENASE C23G7.10C-RELATED"/>
    <property type="match status" value="1"/>
</dbReference>
<reference evidence="7 10" key="2">
    <citation type="submission" date="2018-06" db="EMBL/GenBank/DDBJ databases">
        <authorList>
            <consortium name="Pathogen Informatics"/>
            <person name="Doyle S."/>
        </authorList>
    </citation>
    <scope>NUCLEOTIDE SEQUENCE [LARGE SCALE GENOMIC DNA]</scope>
    <source>
        <strain evidence="7 10">NCTC12714</strain>
    </source>
</reference>
<dbReference type="STRING" id="216.LS73_09895"/>
<evidence type="ECO:0000256" key="4">
    <source>
        <dbReference type="ARBA" id="ARBA00022857"/>
    </source>
</evidence>
<dbReference type="GO" id="GO:0050661">
    <property type="term" value="F:NADP binding"/>
    <property type="evidence" value="ECO:0007669"/>
    <property type="project" value="InterPro"/>
</dbReference>
<dbReference type="PANTHER" id="PTHR43303">
    <property type="entry name" value="NADPH DEHYDROGENASE C23G7.10C-RELATED"/>
    <property type="match status" value="1"/>
</dbReference>
<dbReference type="EC" id="1.6.99.1" evidence="7"/>
<dbReference type="GO" id="GO:0003959">
    <property type="term" value="F:NADPH dehydrogenase activity"/>
    <property type="evidence" value="ECO:0007669"/>
    <property type="project" value="UniProtKB-EC"/>
</dbReference>
<accession>A0A099TWS0</accession>
<evidence type="ECO:0000256" key="3">
    <source>
        <dbReference type="ARBA" id="ARBA00022643"/>
    </source>
</evidence>
<sequence length="343" mass="38522">MKQKDDLFSTWNIKNLILKNRIVMAPMCQYQATKDGKTTKWHKLHYSTRAVGGVGLIILESTGVSPIGRITDKDLGIWEDSQIHGLKEIVDECHIYGAKVALQIIHAGRKSEIDGEILAPSPIAFSKKYKVPTEMNKNHIYQVISEFSLAAKRAQEAGFDAVEIHAAHGYLISQFLSPICNKRDDEYGRDRALFLKEIILSCRDKLGGSYPIIVRISANDYNNGGNEPKDFIQLLSPIKNLIDCLHISTGGIVGDVIMNEAAQIFPGYQTMACKIIKHGLQDIPCISGGLINDALMADEMIRNNRCDAVFIGRELLRNPYWCLHAAQKLHKDIQWHESYLYAK</sequence>
<dbReference type="Proteomes" id="UP000029922">
    <property type="component" value="Unassembled WGS sequence"/>
</dbReference>
<reference evidence="8 9" key="1">
    <citation type="journal article" date="2014" name="Genome Announc.">
        <title>Draft genome sequences of eight enterohepatic helicobacter species isolated from both laboratory and wild rodents.</title>
        <authorList>
            <person name="Sheh A."/>
            <person name="Shen Z."/>
            <person name="Fox J.G."/>
        </authorList>
    </citation>
    <scope>NUCLEOTIDE SEQUENCE [LARGE SCALE GENOMIC DNA]</scope>
    <source>
        <strain evidence="8 9">ST1</strain>
    </source>
</reference>
<evidence type="ECO:0000256" key="5">
    <source>
        <dbReference type="ARBA" id="ARBA00023002"/>
    </source>
</evidence>
<organism evidence="7 10">
    <name type="scientific">Helicobacter muridarum</name>
    <dbReference type="NCBI Taxonomy" id="216"/>
    <lineage>
        <taxon>Bacteria</taxon>
        <taxon>Pseudomonadati</taxon>
        <taxon>Campylobacterota</taxon>
        <taxon>Epsilonproteobacteria</taxon>
        <taxon>Campylobacterales</taxon>
        <taxon>Helicobacteraceae</taxon>
        <taxon>Helicobacter</taxon>
    </lineage>
</organism>
<keyword evidence="5 7" id="KW-0560">Oxidoreductase</keyword>